<dbReference type="PATRIC" id="fig|1796491.3.peg.3401"/>
<dbReference type="GO" id="GO:0005829">
    <property type="term" value="C:cytosol"/>
    <property type="evidence" value="ECO:0007669"/>
    <property type="project" value="TreeGrafter"/>
</dbReference>
<dbReference type="CDD" id="cd05247">
    <property type="entry name" value="UDP_G4E_1_SDR_e"/>
    <property type="match status" value="1"/>
</dbReference>
<comment type="subunit">
    <text evidence="9">Homodimer.</text>
</comment>
<feature type="domain" description="NAD(P)-binding" evidence="10">
    <location>
        <begin position="4"/>
        <end position="323"/>
    </location>
</feature>
<evidence type="ECO:0000313" key="12">
    <source>
        <dbReference type="Proteomes" id="UP000070578"/>
    </source>
</evidence>
<gene>
    <name evidence="11" type="ORF">AWT59_3096</name>
</gene>
<dbReference type="Gene3D" id="3.90.25.10">
    <property type="entry name" value="UDP-galactose 4-epimerase, domain 1"/>
    <property type="match status" value="1"/>
</dbReference>
<dbReference type="PANTHER" id="PTHR43725:SF47">
    <property type="entry name" value="UDP-GLUCOSE 4-EPIMERASE"/>
    <property type="match status" value="1"/>
</dbReference>
<evidence type="ECO:0000313" key="11">
    <source>
        <dbReference type="EMBL" id="KXS30782.1"/>
    </source>
</evidence>
<evidence type="ECO:0000256" key="8">
    <source>
        <dbReference type="ARBA" id="ARBA00023235"/>
    </source>
</evidence>
<dbReference type="PANTHER" id="PTHR43725">
    <property type="entry name" value="UDP-GLUCOSE 4-EPIMERASE"/>
    <property type="match status" value="1"/>
</dbReference>
<dbReference type="AlphaFoldDB" id="A0A139BP89"/>
<evidence type="ECO:0000256" key="4">
    <source>
        <dbReference type="ARBA" id="ARBA00007637"/>
    </source>
</evidence>
<comment type="pathway">
    <text evidence="3 9">Carbohydrate metabolism; galactose metabolism.</text>
</comment>
<evidence type="ECO:0000259" key="10">
    <source>
        <dbReference type="Pfam" id="PF16363"/>
    </source>
</evidence>
<comment type="similarity">
    <text evidence="4 9">Belongs to the NAD(P)-dependent epimerase/dehydratase family.</text>
</comment>
<proteinExistence type="inferred from homology"/>
<evidence type="ECO:0000256" key="6">
    <source>
        <dbReference type="ARBA" id="ARBA00018569"/>
    </source>
</evidence>
<dbReference type="EMBL" id="LSLI01000143">
    <property type="protein sequence ID" value="KXS30782.1"/>
    <property type="molecule type" value="Genomic_DNA"/>
</dbReference>
<keyword evidence="7 9" id="KW-0520">NAD</keyword>
<evidence type="ECO:0000256" key="9">
    <source>
        <dbReference type="RuleBase" id="RU366046"/>
    </source>
</evidence>
<comment type="cofactor">
    <cofactor evidence="2 9">
        <name>NAD(+)</name>
        <dbReference type="ChEBI" id="CHEBI:57540"/>
    </cofactor>
</comment>
<evidence type="ECO:0000256" key="3">
    <source>
        <dbReference type="ARBA" id="ARBA00004947"/>
    </source>
</evidence>
<keyword evidence="8 9" id="KW-0413">Isomerase</keyword>
<dbReference type="InterPro" id="IPR036291">
    <property type="entry name" value="NAD(P)-bd_dom_sf"/>
</dbReference>
<accession>A0A139BP89</accession>
<dbReference type="Gene3D" id="3.40.50.720">
    <property type="entry name" value="NAD(P)-binding Rossmann-like Domain"/>
    <property type="match status" value="1"/>
</dbReference>
<dbReference type="InterPro" id="IPR005886">
    <property type="entry name" value="UDP_G4E"/>
</dbReference>
<evidence type="ECO:0000256" key="2">
    <source>
        <dbReference type="ARBA" id="ARBA00001911"/>
    </source>
</evidence>
<reference evidence="11 12" key="1">
    <citation type="submission" date="2016-02" db="EMBL/GenBank/DDBJ databases">
        <authorList>
            <person name="Wen L."/>
            <person name="He K."/>
            <person name="Yang H."/>
        </authorList>
    </citation>
    <scope>NUCLEOTIDE SEQUENCE [LARGE SCALE GENOMIC DNA]</scope>
    <source>
        <strain evidence="11">ShG14-8</strain>
    </source>
</reference>
<dbReference type="PRINTS" id="PR01713">
    <property type="entry name" value="NUCEPIMERASE"/>
</dbReference>
<keyword evidence="9" id="KW-0119">Carbohydrate metabolism</keyword>
<dbReference type="Proteomes" id="UP000070578">
    <property type="component" value="Unassembled WGS sequence"/>
</dbReference>
<dbReference type="InterPro" id="IPR016040">
    <property type="entry name" value="NAD(P)-bd_dom"/>
</dbReference>
<dbReference type="Pfam" id="PF16363">
    <property type="entry name" value="GDP_Man_Dehyd"/>
    <property type="match status" value="1"/>
</dbReference>
<name>A0A139BP89_9PROT</name>
<dbReference type="GO" id="GO:0003978">
    <property type="term" value="F:UDP-glucose 4-epimerase activity"/>
    <property type="evidence" value="ECO:0007669"/>
    <property type="project" value="UniProtKB-UniRule"/>
</dbReference>
<comment type="caution">
    <text evidence="11">The sequence shown here is derived from an EMBL/GenBank/DDBJ whole genome shotgun (WGS) entry which is preliminary data.</text>
</comment>
<comment type="catalytic activity">
    <reaction evidence="1 9">
        <text>UDP-alpha-D-glucose = UDP-alpha-D-galactose</text>
        <dbReference type="Rhea" id="RHEA:22168"/>
        <dbReference type="ChEBI" id="CHEBI:58885"/>
        <dbReference type="ChEBI" id="CHEBI:66914"/>
        <dbReference type="EC" id="5.1.3.2"/>
    </reaction>
</comment>
<dbReference type="NCBIfam" id="NF007956">
    <property type="entry name" value="PRK10675.1"/>
    <property type="match status" value="1"/>
</dbReference>
<reference evidence="11 12" key="2">
    <citation type="submission" date="2016-03" db="EMBL/GenBank/DDBJ databases">
        <title>New uncultured bacterium of the family Gallionellaceae from acid mine drainage: description and reconstruction of genome based on metagenomic analysis of microbial community.</title>
        <authorList>
            <person name="Kadnikov V."/>
            <person name="Ivasenko D."/>
            <person name="Beletsky A."/>
            <person name="Mardanov A."/>
            <person name="Danilova E."/>
            <person name="Pimenov N."/>
            <person name="Karnachuk O."/>
            <person name="Ravin N."/>
        </authorList>
    </citation>
    <scope>NUCLEOTIDE SEQUENCE [LARGE SCALE GENOMIC DNA]</scope>
    <source>
        <strain evidence="11">ShG14-8</strain>
    </source>
</reference>
<dbReference type="SUPFAM" id="SSF51735">
    <property type="entry name" value="NAD(P)-binding Rossmann-fold domains"/>
    <property type="match status" value="1"/>
</dbReference>
<dbReference type="EC" id="5.1.3.2" evidence="5 9"/>
<evidence type="ECO:0000256" key="7">
    <source>
        <dbReference type="ARBA" id="ARBA00023027"/>
    </source>
</evidence>
<dbReference type="GO" id="GO:0006012">
    <property type="term" value="P:galactose metabolic process"/>
    <property type="evidence" value="ECO:0007669"/>
    <property type="project" value="UniProtKB-UniPathway"/>
</dbReference>
<evidence type="ECO:0000256" key="1">
    <source>
        <dbReference type="ARBA" id="ARBA00000083"/>
    </source>
</evidence>
<organism evidence="11 12">
    <name type="scientific">Candidatus Gallionella acididurans</name>
    <dbReference type="NCBI Taxonomy" id="1796491"/>
    <lineage>
        <taxon>Bacteria</taxon>
        <taxon>Pseudomonadati</taxon>
        <taxon>Pseudomonadota</taxon>
        <taxon>Betaproteobacteria</taxon>
        <taxon>Nitrosomonadales</taxon>
        <taxon>Gallionellaceae</taxon>
        <taxon>Gallionella</taxon>
    </lineage>
</organism>
<dbReference type="UniPathway" id="UPA00214"/>
<protein>
    <recommendedName>
        <fullName evidence="6 9">UDP-glucose 4-epimerase</fullName>
        <ecNumber evidence="5 9">5.1.3.2</ecNumber>
    </recommendedName>
</protein>
<evidence type="ECO:0000256" key="5">
    <source>
        <dbReference type="ARBA" id="ARBA00013189"/>
    </source>
</evidence>
<sequence length="337" mass="37022">MKILVTGGAGYIGSHTCLELLMAGHDVAVIDNLSNSKQVVFDRIERICGRRPVFYGDDVRNSDKVAEILSGHGIEAVIHFAGLKAVGESVAQPLRYYDNNVTGSLSLFGAMMETGVRTLVFSSSATVYGDPYSVPIHEDFPLSATNPYGRSKLMVEEILRDLIVADDSWHITLLRYFNPVGAHESGLIGEDSGGSPNNLMPYISQVAVERRKELQIFGGDYPTPDGTGVRDYIHVADLASGHIAALDWLQQHKGVHTFNLGTGQGKSVLEVVRAFEAVSGKHVPYRIVERRPGDIAQCYADVSRAERELGWKAQRGITEMCRDAWNWQVKNPGGYED</sequence>
<dbReference type="NCBIfam" id="TIGR01179">
    <property type="entry name" value="galE"/>
    <property type="match status" value="1"/>
</dbReference>